<reference evidence="1 2" key="2">
    <citation type="journal article" date="2022" name="Mol. Ecol. Resour.">
        <title>The genomes of chicory, endive, great burdock and yacon provide insights into Asteraceae paleo-polyploidization history and plant inulin production.</title>
        <authorList>
            <person name="Fan W."/>
            <person name="Wang S."/>
            <person name="Wang H."/>
            <person name="Wang A."/>
            <person name="Jiang F."/>
            <person name="Liu H."/>
            <person name="Zhao H."/>
            <person name="Xu D."/>
            <person name="Zhang Y."/>
        </authorList>
    </citation>
    <scope>NUCLEOTIDE SEQUENCE [LARGE SCALE GENOMIC DNA]</scope>
    <source>
        <strain evidence="2">cv. Punajuju</strain>
        <tissue evidence="1">Leaves</tissue>
    </source>
</reference>
<protein>
    <submittedName>
        <fullName evidence="1">Uncharacterized protein</fullName>
    </submittedName>
</protein>
<keyword evidence="2" id="KW-1185">Reference proteome</keyword>
<proteinExistence type="predicted"/>
<name>A0ACB9H170_CICIN</name>
<accession>A0ACB9H170</accession>
<comment type="caution">
    <text evidence="1">The sequence shown here is derived from an EMBL/GenBank/DDBJ whole genome shotgun (WGS) entry which is preliminary data.</text>
</comment>
<evidence type="ECO:0000313" key="1">
    <source>
        <dbReference type="EMBL" id="KAI3789093.1"/>
    </source>
</evidence>
<evidence type="ECO:0000313" key="2">
    <source>
        <dbReference type="Proteomes" id="UP001055811"/>
    </source>
</evidence>
<sequence length="366" mass="41697">MIDKSFIGGYRVRVLLVKTLPGFPDDLPFTLETGYIGVGESDDVQLFYYFIESEGDPENDPLMLWLTGGPGCSALSGLLYEIGPFTINYANFTLEKPMLKINPQSWTKVANIIFLDQPAGSGFSYAKTPEAYITNDTLASIHAYHFLRKWLVDHPKFRNNPFYVAGDSYMGIVAPMILQEIYNGNEVGEVPHINIKGYVLGNPLTETIDNYNSRIQIAHRLALLSDAIYKSIKENCHGEYLNVDPNNILCINDLQVVYKCIGRIYQPQILEPICDTSYTLKSDLLRGGLSIWSLPQVWRQWCRVLLSLNHMLPFSYPQLFSFIREKHGKYRLFIFARNLMESSGCGAMIPYNLIMIRKPYLTHTMS</sequence>
<dbReference type="Proteomes" id="UP001055811">
    <property type="component" value="Linkage Group LG01"/>
</dbReference>
<organism evidence="1 2">
    <name type="scientific">Cichorium intybus</name>
    <name type="common">Chicory</name>
    <dbReference type="NCBI Taxonomy" id="13427"/>
    <lineage>
        <taxon>Eukaryota</taxon>
        <taxon>Viridiplantae</taxon>
        <taxon>Streptophyta</taxon>
        <taxon>Embryophyta</taxon>
        <taxon>Tracheophyta</taxon>
        <taxon>Spermatophyta</taxon>
        <taxon>Magnoliopsida</taxon>
        <taxon>eudicotyledons</taxon>
        <taxon>Gunneridae</taxon>
        <taxon>Pentapetalae</taxon>
        <taxon>asterids</taxon>
        <taxon>campanulids</taxon>
        <taxon>Asterales</taxon>
        <taxon>Asteraceae</taxon>
        <taxon>Cichorioideae</taxon>
        <taxon>Cichorieae</taxon>
        <taxon>Cichoriinae</taxon>
        <taxon>Cichorium</taxon>
    </lineage>
</organism>
<gene>
    <name evidence="1" type="ORF">L2E82_01880</name>
</gene>
<dbReference type="EMBL" id="CM042009">
    <property type="protein sequence ID" value="KAI3789093.1"/>
    <property type="molecule type" value="Genomic_DNA"/>
</dbReference>
<reference evidence="2" key="1">
    <citation type="journal article" date="2022" name="Mol. Ecol. Resour.">
        <title>The genomes of chicory, endive, great burdock and yacon provide insights into Asteraceae palaeo-polyploidization history and plant inulin production.</title>
        <authorList>
            <person name="Fan W."/>
            <person name="Wang S."/>
            <person name="Wang H."/>
            <person name="Wang A."/>
            <person name="Jiang F."/>
            <person name="Liu H."/>
            <person name="Zhao H."/>
            <person name="Xu D."/>
            <person name="Zhang Y."/>
        </authorList>
    </citation>
    <scope>NUCLEOTIDE SEQUENCE [LARGE SCALE GENOMIC DNA]</scope>
    <source>
        <strain evidence="2">cv. Punajuju</strain>
    </source>
</reference>